<dbReference type="Pfam" id="PF07690">
    <property type="entry name" value="MFS_1"/>
    <property type="match status" value="1"/>
</dbReference>
<proteinExistence type="predicted"/>
<feature type="transmembrane region" description="Helical" evidence="5">
    <location>
        <begin position="319"/>
        <end position="338"/>
    </location>
</feature>
<sequence>MTDTPYPREAKRYENLLVVILFLAFGFVFFDRQAVPFLFPFISEDIGLTNTQLGIVTAVLAVSWAVSGAAVGKLSDRLGVRKPILLVAILAFSTFSALSGFVTGFLSLLLIRALMGIAEGAVLPMAQSLMIEASEPRRRGLNMGLVQTTSSGLLGGVLAPPIIVGLAQVFGWRTAFYLTIIPGLLIALWVWRTVRERPPASPLLQEDGTWAEPAGHKPSVGEVIRMRNIWLCMLIAVCMLTWFILILTFTPTYLVTEKGLAPGTMATVMTFLGIAWVIWGTVTPAISDRIGRKTTVIAFSAVAVFCPLAIVFIGSPTGLSIAVALTFVGIGVFSLFMATIPGETVSHGALATALGLVMGIGEIAGGAIAPVIAGIASDAWGLQSAMYIAAGGAVIATLLAFGLHETAPRVLARRGIAHAEVPGVAEYSPQPEHGHSRAE</sequence>
<keyword evidence="4 5" id="KW-0472">Membrane</keyword>
<dbReference type="PANTHER" id="PTHR23508:SF10">
    <property type="entry name" value="CARBOXYLIC ACID TRANSPORTER PROTEIN HOMOLOG"/>
    <property type="match status" value="1"/>
</dbReference>
<dbReference type="InterPro" id="IPR020846">
    <property type="entry name" value="MFS_dom"/>
</dbReference>
<evidence type="ECO:0000313" key="8">
    <source>
        <dbReference type="Proteomes" id="UP001183202"/>
    </source>
</evidence>
<evidence type="ECO:0000256" key="4">
    <source>
        <dbReference type="ARBA" id="ARBA00023136"/>
    </source>
</evidence>
<feature type="transmembrane region" description="Helical" evidence="5">
    <location>
        <begin position="50"/>
        <end position="72"/>
    </location>
</feature>
<dbReference type="Gene3D" id="1.20.1250.20">
    <property type="entry name" value="MFS general substrate transporter like domains"/>
    <property type="match status" value="2"/>
</dbReference>
<feature type="transmembrane region" description="Helical" evidence="5">
    <location>
        <begin position="229"/>
        <end position="254"/>
    </location>
</feature>
<dbReference type="EMBL" id="JAVREJ010000045">
    <property type="protein sequence ID" value="MDT0353795.1"/>
    <property type="molecule type" value="Genomic_DNA"/>
</dbReference>
<feature type="transmembrane region" description="Helical" evidence="5">
    <location>
        <begin position="385"/>
        <end position="404"/>
    </location>
</feature>
<comment type="subcellular location">
    <subcellularLocation>
        <location evidence="1">Cell membrane</location>
        <topology evidence="1">Multi-pass membrane protein</topology>
    </subcellularLocation>
</comment>
<dbReference type="SUPFAM" id="SSF103473">
    <property type="entry name" value="MFS general substrate transporter"/>
    <property type="match status" value="1"/>
</dbReference>
<feature type="transmembrane region" description="Helical" evidence="5">
    <location>
        <begin position="84"/>
        <end position="103"/>
    </location>
</feature>
<name>A0ABU2NIJ6_9PSEU</name>
<protein>
    <submittedName>
        <fullName evidence="7">MFS transporter</fullName>
    </submittedName>
</protein>
<dbReference type="PROSITE" id="PS00217">
    <property type="entry name" value="SUGAR_TRANSPORT_2"/>
    <property type="match status" value="1"/>
</dbReference>
<dbReference type="Proteomes" id="UP001183202">
    <property type="component" value="Unassembled WGS sequence"/>
</dbReference>
<feature type="transmembrane region" description="Helical" evidence="5">
    <location>
        <begin position="260"/>
        <end position="282"/>
    </location>
</feature>
<evidence type="ECO:0000313" key="7">
    <source>
        <dbReference type="EMBL" id="MDT0353795.1"/>
    </source>
</evidence>
<organism evidence="7 8">
    <name type="scientific">Pseudonocardia charpentierae</name>
    <dbReference type="NCBI Taxonomy" id="3075545"/>
    <lineage>
        <taxon>Bacteria</taxon>
        <taxon>Bacillati</taxon>
        <taxon>Actinomycetota</taxon>
        <taxon>Actinomycetes</taxon>
        <taxon>Pseudonocardiales</taxon>
        <taxon>Pseudonocardiaceae</taxon>
        <taxon>Pseudonocardia</taxon>
    </lineage>
</organism>
<keyword evidence="2 5" id="KW-0812">Transmembrane</keyword>
<dbReference type="InterPro" id="IPR005829">
    <property type="entry name" value="Sugar_transporter_CS"/>
</dbReference>
<evidence type="ECO:0000256" key="2">
    <source>
        <dbReference type="ARBA" id="ARBA00022692"/>
    </source>
</evidence>
<dbReference type="PANTHER" id="PTHR23508">
    <property type="entry name" value="CARBOXYLIC ACID TRANSPORTER PROTEIN HOMOLOG"/>
    <property type="match status" value="1"/>
</dbReference>
<feature type="transmembrane region" description="Helical" evidence="5">
    <location>
        <begin position="350"/>
        <end position="373"/>
    </location>
</feature>
<feature type="domain" description="Major facilitator superfamily (MFS) profile" evidence="6">
    <location>
        <begin position="17"/>
        <end position="408"/>
    </location>
</feature>
<evidence type="ECO:0000256" key="5">
    <source>
        <dbReference type="SAM" id="Phobius"/>
    </source>
</evidence>
<evidence type="ECO:0000259" key="6">
    <source>
        <dbReference type="PROSITE" id="PS50850"/>
    </source>
</evidence>
<dbReference type="RefSeq" id="WP_311560306.1">
    <property type="nucleotide sequence ID" value="NZ_JAVREJ010000045.1"/>
</dbReference>
<evidence type="ECO:0000256" key="3">
    <source>
        <dbReference type="ARBA" id="ARBA00022989"/>
    </source>
</evidence>
<dbReference type="InterPro" id="IPR011701">
    <property type="entry name" value="MFS"/>
</dbReference>
<evidence type="ECO:0000256" key="1">
    <source>
        <dbReference type="ARBA" id="ARBA00004651"/>
    </source>
</evidence>
<keyword evidence="8" id="KW-1185">Reference proteome</keyword>
<feature type="transmembrane region" description="Helical" evidence="5">
    <location>
        <begin position="176"/>
        <end position="194"/>
    </location>
</feature>
<keyword evidence="3 5" id="KW-1133">Transmembrane helix</keyword>
<dbReference type="InterPro" id="IPR036259">
    <property type="entry name" value="MFS_trans_sf"/>
</dbReference>
<gene>
    <name evidence="7" type="ORF">RM445_30340</name>
</gene>
<comment type="caution">
    <text evidence="7">The sequence shown here is derived from an EMBL/GenBank/DDBJ whole genome shotgun (WGS) entry which is preliminary data.</text>
</comment>
<feature type="transmembrane region" description="Helical" evidence="5">
    <location>
        <begin position="12"/>
        <end position="30"/>
    </location>
</feature>
<accession>A0ABU2NIJ6</accession>
<reference evidence="8" key="1">
    <citation type="submission" date="2023-07" db="EMBL/GenBank/DDBJ databases">
        <title>30 novel species of actinomycetes from the DSMZ collection.</title>
        <authorList>
            <person name="Nouioui I."/>
        </authorList>
    </citation>
    <scope>NUCLEOTIDE SEQUENCE [LARGE SCALE GENOMIC DNA]</scope>
    <source>
        <strain evidence="8">DSM 45834</strain>
    </source>
</reference>
<feature type="transmembrane region" description="Helical" evidence="5">
    <location>
        <begin position="294"/>
        <end position="313"/>
    </location>
</feature>
<dbReference type="PROSITE" id="PS50850">
    <property type="entry name" value="MFS"/>
    <property type="match status" value="1"/>
</dbReference>